<dbReference type="Gene3D" id="3.10.450.50">
    <property type="match status" value="1"/>
</dbReference>
<dbReference type="AlphaFoldDB" id="A0AA43GYW1"/>
<evidence type="ECO:0000313" key="3">
    <source>
        <dbReference type="Proteomes" id="UP001159370"/>
    </source>
</evidence>
<proteinExistence type="predicted"/>
<accession>A0AA43GYW1</accession>
<dbReference type="RefSeq" id="WP_280700731.1">
    <property type="nucleotide sequence ID" value="NZ_JANQDL010000074.1"/>
</dbReference>
<gene>
    <name evidence="2" type="ORF">NWP23_10680</name>
</gene>
<name>A0AA43GYW1_9CYAN</name>
<dbReference type="InterPro" id="IPR037401">
    <property type="entry name" value="SnoaL-like"/>
</dbReference>
<feature type="domain" description="SnoaL-like" evidence="1">
    <location>
        <begin position="10"/>
        <end position="110"/>
    </location>
</feature>
<dbReference type="Proteomes" id="UP001159370">
    <property type="component" value="Unassembled WGS sequence"/>
</dbReference>
<dbReference type="InterPro" id="IPR032710">
    <property type="entry name" value="NTF2-like_dom_sf"/>
</dbReference>
<sequence length="137" mass="15177">MLQESIETIVSAYFANIAAMNPEGWIENFAEDALSYDPVGEPPAKVHERYRDFIGHLQAFFDKLEPQTEHIFVTGNEAAVKWTMHGVSKTGKPVVFEGITIFAINPGGKIQTTRAYWNPAKMVTQLPFPPAPGPSQS</sequence>
<reference evidence="2 3" key="1">
    <citation type="journal article" date="2023" name="J. Phycol.">
        <title>Chrysosporum ovalisporum is synonymous with the true-branching cyanobacterium Umezakia natans (Nostocales/Aphanizomenonaceae).</title>
        <authorList>
            <person name="McGregor G.B."/>
            <person name="Sendall B.C."/>
            <person name="Niiyama Y."/>
            <person name="Tuji A."/>
            <person name="Willis A."/>
        </authorList>
    </citation>
    <scope>NUCLEOTIDE SEQUENCE [LARGE SCALE GENOMIC DNA]</scope>
    <source>
        <strain evidence="2 3">FSS-62</strain>
    </source>
</reference>
<dbReference type="SUPFAM" id="SSF54427">
    <property type="entry name" value="NTF2-like"/>
    <property type="match status" value="1"/>
</dbReference>
<dbReference type="EMBL" id="JANQDL010000074">
    <property type="protein sequence ID" value="MDH6064222.1"/>
    <property type="molecule type" value="Genomic_DNA"/>
</dbReference>
<dbReference type="Pfam" id="PF12680">
    <property type="entry name" value="SnoaL_2"/>
    <property type="match status" value="1"/>
</dbReference>
<evidence type="ECO:0000313" key="2">
    <source>
        <dbReference type="EMBL" id="MDH6064222.1"/>
    </source>
</evidence>
<protein>
    <submittedName>
        <fullName evidence="2">Nuclear transport factor 2 family protein</fullName>
    </submittedName>
</protein>
<evidence type="ECO:0000259" key="1">
    <source>
        <dbReference type="Pfam" id="PF12680"/>
    </source>
</evidence>
<comment type="caution">
    <text evidence="2">The sequence shown here is derived from an EMBL/GenBank/DDBJ whole genome shotgun (WGS) entry which is preliminary data.</text>
</comment>
<organism evidence="2 3">
    <name type="scientific">Umezakia ovalisporum FSS-62</name>
    <dbReference type="NCBI Taxonomy" id="2971776"/>
    <lineage>
        <taxon>Bacteria</taxon>
        <taxon>Bacillati</taxon>
        <taxon>Cyanobacteriota</taxon>
        <taxon>Cyanophyceae</taxon>
        <taxon>Nostocales</taxon>
        <taxon>Nodulariaceae</taxon>
        <taxon>Umezakia</taxon>
    </lineage>
</organism>